<accession>A0ABQ2ZGU4</accession>
<reference evidence="2" key="1">
    <citation type="journal article" date="2019" name="Int. J. Syst. Evol. Microbiol.">
        <title>The Global Catalogue of Microorganisms (GCM) 10K type strain sequencing project: providing services to taxonomists for standard genome sequencing and annotation.</title>
        <authorList>
            <consortium name="The Broad Institute Genomics Platform"/>
            <consortium name="The Broad Institute Genome Sequencing Center for Infectious Disease"/>
            <person name="Wu L."/>
            <person name="Ma J."/>
        </authorList>
    </citation>
    <scope>NUCLEOTIDE SEQUENCE [LARGE SCALE GENOMIC DNA]</scope>
    <source>
        <strain evidence="2">JCM 4594</strain>
    </source>
</reference>
<protein>
    <submittedName>
        <fullName evidence="1">Uncharacterized protein</fullName>
    </submittedName>
</protein>
<sequence length="72" mass="7841">MTRAAALPSSAAKRRACPMGRVTWSAVMSFQQRMGWGQAGGRVAPGSRYLIVRTHTEGQVRAVRPLDREDAA</sequence>
<keyword evidence="2" id="KW-1185">Reference proteome</keyword>
<evidence type="ECO:0000313" key="1">
    <source>
        <dbReference type="EMBL" id="GGY13034.1"/>
    </source>
</evidence>
<gene>
    <name evidence="1" type="ORF">GCM10010326_00220</name>
</gene>
<evidence type="ECO:0000313" key="2">
    <source>
        <dbReference type="Proteomes" id="UP000600946"/>
    </source>
</evidence>
<organism evidence="1 2">
    <name type="scientific">Streptomyces xanthochromogenes</name>
    <dbReference type="NCBI Taxonomy" id="67384"/>
    <lineage>
        <taxon>Bacteria</taxon>
        <taxon>Bacillati</taxon>
        <taxon>Actinomycetota</taxon>
        <taxon>Actinomycetes</taxon>
        <taxon>Kitasatosporales</taxon>
        <taxon>Streptomycetaceae</taxon>
        <taxon>Streptomyces</taxon>
    </lineage>
</organism>
<proteinExistence type="predicted"/>
<name>A0ABQ2ZGU4_9ACTN</name>
<dbReference type="EMBL" id="BMUU01000001">
    <property type="protein sequence ID" value="GGY13034.1"/>
    <property type="molecule type" value="Genomic_DNA"/>
</dbReference>
<comment type="caution">
    <text evidence="1">The sequence shown here is derived from an EMBL/GenBank/DDBJ whole genome shotgun (WGS) entry which is preliminary data.</text>
</comment>
<dbReference type="Proteomes" id="UP000600946">
    <property type="component" value="Unassembled WGS sequence"/>
</dbReference>